<protein>
    <submittedName>
        <fullName evidence="1">Uncharacterized protein</fullName>
    </submittedName>
</protein>
<keyword evidence="2" id="KW-1185">Reference proteome</keyword>
<dbReference type="Proteomes" id="UP001231649">
    <property type="component" value="Chromosome 24"/>
</dbReference>
<dbReference type="EMBL" id="CM056800">
    <property type="protein sequence ID" value="KAJ8709888.1"/>
    <property type="molecule type" value="Genomic_DNA"/>
</dbReference>
<evidence type="ECO:0000313" key="2">
    <source>
        <dbReference type="Proteomes" id="UP001231649"/>
    </source>
</evidence>
<evidence type="ECO:0000313" key="1">
    <source>
        <dbReference type="EMBL" id="KAJ8709888.1"/>
    </source>
</evidence>
<organism evidence="1 2">
    <name type="scientific">Mythimna loreyi</name>
    <dbReference type="NCBI Taxonomy" id="667449"/>
    <lineage>
        <taxon>Eukaryota</taxon>
        <taxon>Metazoa</taxon>
        <taxon>Ecdysozoa</taxon>
        <taxon>Arthropoda</taxon>
        <taxon>Hexapoda</taxon>
        <taxon>Insecta</taxon>
        <taxon>Pterygota</taxon>
        <taxon>Neoptera</taxon>
        <taxon>Endopterygota</taxon>
        <taxon>Lepidoptera</taxon>
        <taxon>Glossata</taxon>
        <taxon>Ditrysia</taxon>
        <taxon>Noctuoidea</taxon>
        <taxon>Noctuidae</taxon>
        <taxon>Noctuinae</taxon>
        <taxon>Hadenini</taxon>
        <taxon>Mythimna</taxon>
    </lineage>
</organism>
<gene>
    <name evidence="1" type="ORF">PYW08_009892</name>
</gene>
<accession>A0ACC2Q920</accession>
<sequence>MLHSPTNKSDTELHKHRASRTNDDSVSGRKRKQPEPEWSNAIQALSAEFKNTLNEWRSDLESSINKISDNVTSIKVEMTTITKVTTEIKNDIQSLRSEQNVLRQTVSELETKYNDAMQEIDRLKDSFRFVGDEQSDILRKVSEFSKQNQDYTESKQTISELIAKIDSLEQSARSCNIEICNIPERRNEDLIALITSIGSSINYNLKQSDIISIHRVPHAHRDNDRPKNIIVKLNSRILRDNILSAYRINKGLNTGKLGLSGKSLPIYMHEHLTLKNKILFRQCRDAAKANNYRFLWVKHGTILVREREGTKSFAIRSPEDIAKIKPSQSVSVPGIAK</sequence>
<name>A0ACC2Q920_9NEOP</name>
<proteinExistence type="predicted"/>
<comment type="caution">
    <text evidence="1">The sequence shown here is derived from an EMBL/GenBank/DDBJ whole genome shotgun (WGS) entry which is preliminary data.</text>
</comment>
<reference evidence="1" key="1">
    <citation type="submission" date="2023-03" db="EMBL/GenBank/DDBJ databases">
        <title>Chromosome-level genomes of two armyworms, Mythimna separata and Mythimna loreyi, provide insights into the biosynthesis and reception of sex pheromones.</title>
        <authorList>
            <person name="Zhao H."/>
        </authorList>
    </citation>
    <scope>NUCLEOTIDE SEQUENCE</scope>
    <source>
        <strain evidence="1">BeijingLab</strain>
    </source>
</reference>